<keyword evidence="2" id="KW-0732">Signal</keyword>
<dbReference type="PANTHER" id="PTHR33076">
    <property type="entry name" value="NON-SPECIFIC LIPID-TRANSFER PROTEIN 2-RELATED"/>
    <property type="match status" value="1"/>
</dbReference>
<feature type="chain" id="PRO_5042923998" description="Non-specific lipid-transfer protein" evidence="2">
    <location>
        <begin position="26"/>
        <end position="124"/>
    </location>
</feature>
<dbReference type="Pfam" id="PF00234">
    <property type="entry name" value="Tryp_alpha_amyl"/>
    <property type="match status" value="1"/>
</dbReference>
<protein>
    <recommendedName>
        <fullName evidence="1">Non-specific lipid-transfer protein</fullName>
    </recommendedName>
</protein>
<organism evidence="4 5">
    <name type="scientific">Stephania cephalantha</name>
    <dbReference type="NCBI Taxonomy" id="152367"/>
    <lineage>
        <taxon>Eukaryota</taxon>
        <taxon>Viridiplantae</taxon>
        <taxon>Streptophyta</taxon>
        <taxon>Embryophyta</taxon>
        <taxon>Tracheophyta</taxon>
        <taxon>Spermatophyta</taxon>
        <taxon>Magnoliopsida</taxon>
        <taxon>Ranunculales</taxon>
        <taxon>Menispermaceae</taxon>
        <taxon>Menispermoideae</taxon>
        <taxon>Cissampelideae</taxon>
        <taxon>Stephania</taxon>
    </lineage>
</organism>
<evidence type="ECO:0000256" key="1">
    <source>
        <dbReference type="RuleBase" id="RU000628"/>
    </source>
</evidence>
<feature type="signal peptide" evidence="2">
    <location>
        <begin position="1"/>
        <end position="25"/>
    </location>
</feature>
<keyword evidence="1" id="KW-0813">Transport</keyword>
<sequence>MNRIGAITAPLLLMALIMLVSESAAIVIDCYTVGAELYPCLPYIVKHSEEPKPSPACCGDLKALIGKAKTRHDRVRVCKCIKKTMRKIRHLDRRRAAGLPTACGVPINPPPARHMDCSRVDMNK</sequence>
<evidence type="ECO:0000256" key="2">
    <source>
        <dbReference type="SAM" id="SignalP"/>
    </source>
</evidence>
<keyword evidence="5" id="KW-1185">Reference proteome</keyword>
<name>A0AAP0PLU4_9MAGN</name>
<dbReference type="SMART" id="SM00499">
    <property type="entry name" value="AAI"/>
    <property type="match status" value="1"/>
</dbReference>
<dbReference type="GO" id="GO:0008289">
    <property type="term" value="F:lipid binding"/>
    <property type="evidence" value="ECO:0007669"/>
    <property type="project" value="UniProtKB-KW"/>
</dbReference>
<gene>
    <name evidence="4" type="ORF">Scep_006036</name>
</gene>
<comment type="similarity">
    <text evidence="1">Belongs to the plant LTP family.</text>
</comment>
<dbReference type="AlphaFoldDB" id="A0AAP0PLU4"/>
<comment type="caution">
    <text evidence="4">The sequence shown here is derived from an EMBL/GenBank/DDBJ whole genome shotgun (WGS) entry which is preliminary data.</text>
</comment>
<dbReference type="Proteomes" id="UP001419268">
    <property type="component" value="Unassembled WGS sequence"/>
</dbReference>
<proteinExistence type="inferred from homology"/>
<reference evidence="4 5" key="1">
    <citation type="submission" date="2024-01" db="EMBL/GenBank/DDBJ databases">
        <title>Genome assemblies of Stephania.</title>
        <authorList>
            <person name="Yang L."/>
        </authorList>
    </citation>
    <scope>NUCLEOTIDE SEQUENCE [LARGE SCALE GENOMIC DNA]</scope>
    <source>
        <strain evidence="4">JXDWG</strain>
        <tissue evidence="4">Leaf</tissue>
    </source>
</reference>
<accession>A0AAP0PLU4</accession>
<feature type="domain" description="Bifunctional inhibitor/plant lipid transfer protein/seed storage helical" evidence="3">
    <location>
        <begin position="30"/>
        <end position="117"/>
    </location>
</feature>
<dbReference type="GO" id="GO:0006869">
    <property type="term" value="P:lipid transport"/>
    <property type="evidence" value="ECO:0007669"/>
    <property type="project" value="InterPro"/>
</dbReference>
<comment type="function">
    <text evidence="1">Plant non-specific lipid-transfer proteins transfer phospholipids as well as galactolipids across membranes. May play a role in wax or cutin deposition in the cell walls of expanding epidermal cells and certain secretory tissues.</text>
</comment>
<dbReference type="SUPFAM" id="SSF47699">
    <property type="entry name" value="Bifunctional inhibitor/lipid-transfer protein/seed storage 2S albumin"/>
    <property type="match status" value="1"/>
</dbReference>
<evidence type="ECO:0000313" key="4">
    <source>
        <dbReference type="EMBL" id="KAK9147279.1"/>
    </source>
</evidence>
<dbReference type="InterPro" id="IPR000528">
    <property type="entry name" value="Plant_nsLTP"/>
</dbReference>
<dbReference type="CDD" id="cd01960">
    <property type="entry name" value="nsLTP1"/>
    <property type="match status" value="1"/>
</dbReference>
<keyword evidence="1" id="KW-0446">Lipid-binding</keyword>
<dbReference type="Gene3D" id="1.10.110.10">
    <property type="entry name" value="Plant lipid-transfer and hydrophobic proteins"/>
    <property type="match status" value="1"/>
</dbReference>
<evidence type="ECO:0000259" key="3">
    <source>
        <dbReference type="SMART" id="SM00499"/>
    </source>
</evidence>
<evidence type="ECO:0000313" key="5">
    <source>
        <dbReference type="Proteomes" id="UP001419268"/>
    </source>
</evidence>
<dbReference type="InterPro" id="IPR036312">
    <property type="entry name" value="Bifun_inhib/LTP/seed_sf"/>
</dbReference>
<dbReference type="InterPro" id="IPR016140">
    <property type="entry name" value="Bifunc_inhib/LTP/seed_store"/>
</dbReference>
<dbReference type="EMBL" id="JBBNAG010000003">
    <property type="protein sequence ID" value="KAK9147279.1"/>
    <property type="molecule type" value="Genomic_DNA"/>
</dbReference>
<dbReference type="PRINTS" id="PR00382">
    <property type="entry name" value="LIPIDTRNSFER"/>
</dbReference>